<feature type="transmembrane region" description="Helical" evidence="1">
    <location>
        <begin position="89"/>
        <end position="110"/>
    </location>
</feature>
<keyword evidence="1" id="KW-0472">Membrane</keyword>
<evidence type="ECO:0008006" key="3">
    <source>
        <dbReference type="Google" id="ProtNLM"/>
    </source>
</evidence>
<evidence type="ECO:0000313" key="2">
    <source>
        <dbReference type="EMBL" id="EGG42230.1"/>
    </source>
</evidence>
<gene>
    <name evidence="2" type="ORF">Nlim_0876</name>
</gene>
<proteinExistence type="predicted"/>
<feature type="transmembrane region" description="Helical" evidence="1">
    <location>
        <begin position="46"/>
        <end position="65"/>
    </location>
</feature>
<comment type="caution">
    <text evidence="2">The sequence shown here is derived from an EMBL/GenBank/DDBJ whole genome shotgun (WGS) entry which is preliminary data.</text>
</comment>
<dbReference type="EMBL" id="AEGP01000033">
    <property type="protein sequence ID" value="EGG42230.1"/>
    <property type="molecule type" value="Genomic_DNA"/>
</dbReference>
<name>F3KK63_9ARCH</name>
<evidence type="ECO:0000256" key="1">
    <source>
        <dbReference type="SAM" id="Phobius"/>
    </source>
</evidence>
<dbReference type="Proteomes" id="UP000004348">
    <property type="component" value="Chromosome"/>
</dbReference>
<organism evidence="2">
    <name type="scientific">Candidatus Nitrosarchaeum limnium SFB1</name>
    <dbReference type="NCBI Taxonomy" id="886738"/>
    <lineage>
        <taxon>Archaea</taxon>
        <taxon>Nitrososphaerota</taxon>
        <taxon>Nitrososphaeria</taxon>
        <taxon>Nitrosopumilales</taxon>
        <taxon>Nitrosopumilaceae</taxon>
        <taxon>Nitrosarchaeum</taxon>
    </lineage>
</organism>
<sequence length="182" mass="21072">MLEDFFQSEFFLIGYYVLTVGASLLLVKETKKRLKDIKSGINSIKYAPIAFGILFAYVIFAHDYVETLPFLNWSWLGYNIAIGPFADQGFWGVVPFIPLLVYMFIHINYVEELYFRKSKKMVVVWSLIHIAMGIQVHMALILLPIGFLFKYIYDKKGLNDAYAMHFTTNILVVIALFLSFII</sequence>
<feature type="transmembrane region" description="Helical" evidence="1">
    <location>
        <begin position="6"/>
        <end position="26"/>
    </location>
</feature>
<reference evidence="2" key="1">
    <citation type="journal article" date="2011" name="PLoS ONE">
        <title>Genome of a low-salinity ammonia-oxidizing archaeon determined by single-cell and metagenomic analysis.</title>
        <authorList>
            <person name="Blainey P.C."/>
            <person name="Mosier A.C."/>
            <person name="Potanina A."/>
            <person name="Francis C.A."/>
            <person name="Quake S.R."/>
        </authorList>
    </citation>
    <scope>NUCLEOTIDE SEQUENCE [LARGE SCALE GENOMIC DNA]</scope>
    <source>
        <strain evidence="2">SFB1</strain>
    </source>
</reference>
<dbReference type="AlphaFoldDB" id="F3KK63"/>
<keyword evidence="1" id="KW-1133">Transmembrane helix</keyword>
<feature type="transmembrane region" description="Helical" evidence="1">
    <location>
        <begin position="161"/>
        <end position="181"/>
    </location>
</feature>
<protein>
    <recommendedName>
        <fullName evidence="3">Abortive infection protein</fullName>
    </recommendedName>
</protein>
<dbReference type="HOGENOM" id="CLU_1507320_0_0_2"/>
<accession>F3KK63</accession>
<feature type="transmembrane region" description="Helical" evidence="1">
    <location>
        <begin position="122"/>
        <end position="149"/>
    </location>
</feature>
<keyword evidence="1" id="KW-0812">Transmembrane</keyword>